<dbReference type="CDD" id="cd05009">
    <property type="entry name" value="SIS_GlmS_GlmD_2"/>
    <property type="match status" value="1"/>
</dbReference>
<evidence type="ECO:0000313" key="9">
    <source>
        <dbReference type="Proteomes" id="UP000244803"/>
    </source>
</evidence>
<dbReference type="Pfam" id="PF01380">
    <property type="entry name" value="SIS"/>
    <property type="match status" value="2"/>
</dbReference>
<keyword evidence="4" id="KW-0677">Repeat</keyword>
<dbReference type="SUPFAM" id="SSF53697">
    <property type="entry name" value="SIS domain"/>
    <property type="match status" value="1"/>
</dbReference>
<dbReference type="Proteomes" id="UP000244803">
    <property type="component" value="Chromosome 2"/>
</dbReference>
<comment type="catalytic activity">
    <reaction evidence="1">
        <text>D-fructose 6-phosphate + L-glutamine = D-glucosamine 6-phosphate + L-glutamate</text>
        <dbReference type="Rhea" id="RHEA:13237"/>
        <dbReference type="ChEBI" id="CHEBI:29985"/>
        <dbReference type="ChEBI" id="CHEBI:58359"/>
        <dbReference type="ChEBI" id="CHEBI:58725"/>
        <dbReference type="ChEBI" id="CHEBI:61527"/>
        <dbReference type="EC" id="2.6.1.16"/>
    </reaction>
</comment>
<dbReference type="SUPFAM" id="SSF56235">
    <property type="entry name" value="N-terminal nucleophile aminohydrolases (Ntn hydrolases)"/>
    <property type="match status" value="1"/>
</dbReference>
<dbReference type="Gene3D" id="3.40.50.10490">
    <property type="entry name" value="Glucose-6-phosphate isomerase like protein, domain 1"/>
    <property type="match status" value="2"/>
</dbReference>
<dbReference type="PROSITE" id="PS51278">
    <property type="entry name" value="GATASE_TYPE_2"/>
    <property type="match status" value="1"/>
</dbReference>
<dbReference type="EMBL" id="CP056068">
    <property type="protein sequence ID" value="UKJ90826.2"/>
    <property type="molecule type" value="Genomic_DNA"/>
</dbReference>
<organism evidence="8 9">
    <name type="scientific">Theileria orientalis</name>
    <dbReference type="NCBI Taxonomy" id="68886"/>
    <lineage>
        <taxon>Eukaryota</taxon>
        <taxon>Sar</taxon>
        <taxon>Alveolata</taxon>
        <taxon>Apicomplexa</taxon>
        <taxon>Aconoidasida</taxon>
        <taxon>Piroplasmida</taxon>
        <taxon>Theileriidae</taxon>
        <taxon>Theileria</taxon>
    </lineage>
</organism>
<dbReference type="InterPro" id="IPR029055">
    <property type="entry name" value="Ntn_hydrolases_N"/>
</dbReference>
<sequence>MSFVLNFFNYTSKNKQHEDTEVFKIKRRRFLANCCGIVGYLGYEDTNEVLLHGINAMKSRGYDSCGICTLDDGKLLVTKCCSVGTPADSYNILKDKVLSTHTPSRVGIGHTRWATMGKPSDKNSHPHVDLSRNLALVHNGTISNIDELYAEHYKEMIQQKLKECSSVEENARKRELVNGMNENGDYSDEDEESKFKLPDSDTESLAIFVGLEYEKVGDLYVAFKNTIKKLKGTWALCMMSTSYPNSLFVAAHEAPLLFARSKKGIYVGSEPTVFMKYAKDCIALNDGEVFELSLDNVETYYREAKLLKLEREVIEDTHDPYPNWYMKEISEQMYVGRIIISLLNISSDDEGNRWSEAKGDMRELIDLKEKFKGHDSLSVLGGDPYRENMLLSRLDLSALGFRFSNLSPEVDKKLRNTKRLLFVACGSSHHAASYVAKILQKLNFFEMVEVDDASDLTLYRYYDKDNTVVHISNSGETLDCILASNYIKKINSHTLNVSLINTLHSSLERASDSTIHLRIGREKSVPSTKAVTAQIITLLMFGLYIIQNSNGGSTESTETPKEDDKTDYSMSVDGEYINSLSDTPTEDPLLVEGAYQEGKYVEHYGSCENYSISSLYKSLSMFPSAVSHMLKANPRYDQIAHKLVSEKIVYILGRGCGHITALEASLKMKEVAYIQTEGVLSGAMKHGYYAMIIEKERTPTISIITSEDREMTISATMQLKARGSYIIAFTDMTEEVDFADIVVHLPNIGALTPALALIPFQIITSKIALLSGRNPDIPRGLAKTVTTL</sequence>
<gene>
    <name evidence="8" type="ORF">MACJ_001761</name>
</gene>
<dbReference type="InterPro" id="IPR001347">
    <property type="entry name" value="SIS_dom"/>
</dbReference>
<evidence type="ECO:0000259" key="7">
    <source>
        <dbReference type="PROSITE" id="PS51464"/>
    </source>
</evidence>
<feature type="domain" description="SIS" evidence="7">
    <location>
        <begin position="410"/>
        <end position="551"/>
    </location>
</feature>
<evidence type="ECO:0000256" key="4">
    <source>
        <dbReference type="ARBA" id="ARBA00022737"/>
    </source>
</evidence>
<dbReference type="Pfam" id="PF13522">
    <property type="entry name" value="GATase_6"/>
    <property type="match status" value="1"/>
</dbReference>
<dbReference type="GO" id="GO:0004360">
    <property type="term" value="F:glutamine-fructose-6-phosphate transaminase (isomerizing) activity"/>
    <property type="evidence" value="ECO:0007669"/>
    <property type="project" value="UniProtKB-EC"/>
</dbReference>
<evidence type="ECO:0000256" key="3">
    <source>
        <dbReference type="ARBA" id="ARBA00022679"/>
    </source>
</evidence>
<protein>
    <recommendedName>
        <fullName evidence="2">glutamine--fructose-6-phosphate transaminase (isomerizing)</fullName>
        <ecNumber evidence="2">2.6.1.16</ecNumber>
    </recommendedName>
</protein>
<keyword evidence="8" id="KW-0032">Aminotransferase</keyword>
<dbReference type="EC" id="2.6.1.16" evidence="2"/>
<keyword evidence="3 8" id="KW-0808">Transferase</keyword>
<keyword evidence="5" id="KW-0315">Glutamine amidotransferase</keyword>
<dbReference type="InterPro" id="IPR035490">
    <property type="entry name" value="GlmS/FrlB_SIS"/>
</dbReference>
<dbReference type="InterPro" id="IPR046348">
    <property type="entry name" value="SIS_dom_sf"/>
</dbReference>
<dbReference type="GO" id="GO:0097367">
    <property type="term" value="F:carbohydrate derivative binding"/>
    <property type="evidence" value="ECO:0007669"/>
    <property type="project" value="InterPro"/>
</dbReference>
<evidence type="ECO:0000256" key="1">
    <source>
        <dbReference type="ARBA" id="ARBA00001031"/>
    </source>
</evidence>
<dbReference type="InterPro" id="IPR035466">
    <property type="entry name" value="GlmS/AgaS_SIS"/>
</dbReference>
<name>A0A976M947_THEOR</name>
<dbReference type="InterPro" id="IPR017932">
    <property type="entry name" value="GATase_2_dom"/>
</dbReference>
<feature type="domain" description="Glutamine amidotransferase type-2" evidence="6">
    <location>
        <begin position="35"/>
        <end position="295"/>
    </location>
</feature>
<evidence type="ECO:0000313" key="8">
    <source>
        <dbReference type="EMBL" id="UKJ90826.2"/>
    </source>
</evidence>
<dbReference type="PROSITE" id="PS51464">
    <property type="entry name" value="SIS"/>
    <property type="match status" value="2"/>
</dbReference>
<evidence type="ECO:0000256" key="2">
    <source>
        <dbReference type="ARBA" id="ARBA00012916"/>
    </source>
</evidence>
<dbReference type="AlphaFoldDB" id="A0A976M947"/>
<proteinExistence type="predicted"/>
<dbReference type="CDD" id="cd05008">
    <property type="entry name" value="SIS_GlmS_GlmD_1"/>
    <property type="match status" value="1"/>
</dbReference>
<dbReference type="Gene3D" id="3.60.20.10">
    <property type="entry name" value="Glutamine Phosphoribosylpyrophosphate, subunit 1, domain 1"/>
    <property type="match status" value="1"/>
</dbReference>
<reference evidence="8" key="1">
    <citation type="submission" date="2022-07" db="EMBL/GenBank/DDBJ databases">
        <title>Evaluation of T. orientalis genome assembly methods using nanopore sequencing and analysis of variation between genomes.</title>
        <authorList>
            <person name="Yam J."/>
            <person name="Micallef M.L."/>
            <person name="Liu M."/>
            <person name="Djordjevic S.P."/>
            <person name="Bogema D.R."/>
            <person name="Jenkins C."/>
        </authorList>
    </citation>
    <scope>NUCLEOTIDE SEQUENCE</scope>
    <source>
        <strain evidence="8">Fish Creek</strain>
    </source>
</reference>
<evidence type="ECO:0000259" key="6">
    <source>
        <dbReference type="PROSITE" id="PS51278"/>
    </source>
</evidence>
<accession>A0A976M947</accession>
<dbReference type="PANTHER" id="PTHR10937">
    <property type="entry name" value="GLUCOSAMINE--FRUCTOSE-6-PHOSPHATE AMINOTRANSFERASE, ISOMERIZING"/>
    <property type="match status" value="1"/>
</dbReference>
<dbReference type="GO" id="GO:1901135">
    <property type="term" value="P:carbohydrate derivative metabolic process"/>
    <property type="evidence" value="ECO:0007669"/>
    <property type="project" value="InterPro"/>
</dbReference>
<feature type="domain" description="SIS" evidence="7">
    <location>
        <begin position="639"/>
        <end position="778"/>
    </location>
</feature>
<evidence type="ECO:0000256" key="5">
    <source>
        <dbReference type="ARBA" id="ARBA00022962"/>
    </source>
</evidence>
<dbReference type="OrthoDB" id="15235at2759"/>